<reference evidence="1" key="1">
    <citation type="submission" date="2020-08" db="EMBL/GenBank/DDBJ databases">
        <title>Multicomponent nature underlies the extraordinary mechanical properties of spider dragline silk.</title>
        <authorList>
            <person name="Kono N."/>
            <person name="Nakamura H."/>
            <person name="Mori M."/>
            <person name="Yoshida Y."/>
            <person name="Ohtoshi R."/>
            <person name="Malay A.D."/>
            <person name="Moran D.A.P."/>
            <person name="Tomita M."/>
            <person name="Numata K."/>
            <person name="Arakawa K."/>
        </authorList>
    </citation>
    <scope>NUCLEOTIDE SEQUENCE</scope>
</reference>
<accession>A0A8X6UG47</accession>
<keyword evidence="2" id="KW-1185">Reference proteome</keyword>
<dbReference type="AlphaFoldDB" id="A0A8X6UG47"/>
<organism evidence="1 2">
    <name type="scientific">Nephila pilipes</name>
    <name type="common">Giant wood spider</name>
    <name type="synonym">Nephila maculata</name>
    <dbReference type="NCBI Taxonomy" id="299642"/>
    <lineage>
        <taxon>Eukaryota</taxon>
        <taxon>Metazoa</taxon>
        <taxon>Ecdysozoa</taxon>
        <taxon>Arthropoda</taxon>
        <taxon>Chelicerata</taxon>
        <taxon>Arachnida</taxon>
        <taxon>Araneae</taxon>
        <taxon>Araneomorphae</taxon>
        <taxon>Entelegynae</taxon>
        <taxon>Araneoidea</taxon>
        <taxon>Nephilidae</taxon>
        <taxon>Nephila</taxon>
    </lineage>
</organism>
<gene>
    <name evidence="1" type="ORF">NPIL_77751</name>
</gene>
<sequence>MLKISELVLLVQRRGLYDQCALKLILSVWVEYFAVSIINRHYATGVNSFLVVFVKLDDFPFTSSELLELDGFKATESVHHTLEASLAYLGLTSKCARYLTVLFQDNL</sequence>
<name>A0A8X6UG47_NEPPI</name>
<comment type="caution">
    <text evidence="1">The sequence shown here is derived from an EMBL/GenBank/DDBJ whole genome shotgun (WGS) entry which is preliminary data.</text>
</comment>
<evidence type="ECO:0000313" key="1">
    <source>
        <dbReference type="EMBL" id="GFU10985.1"/>
    </source>
</evidence>
<dbReference type="EMBL" id="BMAW01125138">
    <property type="protein sequence ID" value="GFU10985.1"/>
    <property type="molecule type" value="Genomic_DNA"/>
</dbReference>
<dbReference type="Proteomes" id="UP000887013">
    <property type="component" value="Unassembled WGS sequence"/>
</dbReference>
<protein>
    <submittedName>
        <fullName evidence="1">Uncharacterized protein</fullName>
    </submittedName>
</protein>
<evidence type="ECO:0000313" key="2">
    <source>
        <dbReference type="Proteomes" id="UP000887013"/>
    </source>
</evidence>
<proteinExistence type="predicted"/>